<evidence type="ECO:0000259" key="10">
    <source>
        <dbReference type="PROSITE" id="PS50042"/>
    </source>
</evidence>
<proteinExistence type="predicted"/>
<dbReference type="Gene3D" id="2.60.120.10">
    <property type="entry name" value="Jelly Rolls"/>
    <property type="match status" value="1"/>
</dbReference>
<dbReference type="InterPro" id="IPR018488">
    <property type="entry name" value="cNMP-bd_CS"/>
</dbReference>
<dbReference type="PROSITE" id="PS50042">
    <property type="entry name" value="CNMP_BINDING_3"/>
    <property type="match status" value="1"/>
</dbReference>
<dbReference type="AlphaFoldDB" id="A0A7S3W3Z5"/>
<dbReference type="EMBL" id="HBIR01010416">
    <property type="protein sequence ID" value="CAE0534012.1"/>
    <property type="molecule type" value="Transcribed_RNA"/>
</dbReference>
<dbReference type="SUPFAM" id="SSF51206">
    <property type="entry name" value="cAMP-binding domain-like"/>
    <property type="match status" value="1"/>
</dbReference>
<evidence type="ECO:0000256" key="6">
    <source>
        <dbReference type="ARBA" id="ARBA00023136"/>
    </source>
</evidence>
<protein>
    <recommendedName>
        <fullName evidence="10">Cyclic nucleotide-binding domain-containing protein</fullName>
    </recommendedName>
</protein>
<evidence type="ECO:0000256" key="9">
    <source>
        <dbReference type="SAM" id="Phobius"/>
    </source>
</evidence>
<keyword evidence="3 9" id="KW-0812">Transmembrane</keyword>
<feature type="domain" description="Cyclic nucleotide-binding" evidence="10">
    <location>
        <begin position="126"/>
        <end position="171"/>
    </location>
</feature>
<keyword evidence="4 9" id="KW-1133">Transmembrane helix</keyword>
<name>A0A7S3W3Z5_EMIHU</name>
<dbReference type="InterPro" id="IPR050866">
    <property type="entry name" value="CNG_cation_channel"/>
</dbReference>
<keyword evidence="5" id="KW-0406">Ion transport</keyword>
<dbReference type="Gene3D" id="1.10.287.630">
    <property type="entry name" value="Helix hairpin bin"/>
    <property type="match status" value="1"/>
</dbReference>
<dbReference type="GO" id="GO:0005221">
    <property type="term" value="F:intracellularly cyclic nucleotide-activated monoatomic cation channel activity"/>
    <property type="evidence" value="ECO:0007669"/>
    <property type="project" value="InterPro"/>
</dbReference>
<evidence type="ECO:0000256" key="4">
    <source>
        <dbReference type="ARBA" id="ARBA00022989"/>
    </source>
</evidence>
<evidence type="ECO:0000256" key="1">
    <source>
        <dbReference type="ARBA" id="ARBA00004141"/>
    </source>
</evidence>
<dbReference type="PANTHER" id="PTHR45638">
    <property type="entry name" value="CYCLIC NUCLEOTIDE-GATED CATION CHANNEL SUBUNIT A"/>
    <property type="match status" value="1"/>
</dbReference>
<keyword evidence="6 9" id="KW-0472">Membrane</keyword>
<keyword evidence="8" id="KW-0407">Ion channel</keyword>
<evidence type="ECO:0000256" key="7">
    <source>
        <dbReference type="ARBA" id="ARBA00023286"/>
    </source>
</evidence>
<dbReference type="InterPro" id="IPR000595">
    <property type="entry name" value="cNMP-bd_dom"/>
</dbReference>
<evidence type="ECO:0000256" key="3">
    <source>
        <dbReference type="ARBA" id="ARBA00022692"/>
    </source>
</evidence>
<keyword evidence="2" id="KW-0813">Transport</keyword>
<organism evidence="11">
    <name type="scientific">Emiliania huxleyi</name>
    <name type="common">Coccolithophore</name>
    <name type="synonym">Pontosphaera huxleyi</name>
    <dbReference type="NCBI Taxonomy" id="2903"/>
    <lineage>
        <taxon>Eukaryota</taxon>
        <taxon>Haptista</taxon>
        <taxon>Haptophyta</taxon>
        <taxon>Prymnesiophyceae</taxon>
        <taxon>Isochrysidales</taxon>
        <taxon>Noelaerhabdaceae</taxon>
        <taxon>Emiliania</taxon>
    </lineage>
</organism>
<evidence type="ECO:0000256" key="5">
    <source>
        <dbReference type="ARBA" id="ARBA00023065"/>
    </source>
</evidence>
<dbReference type="InterPro" id="IPR014710">
    <property type="entry name" value="RmlC-like_jellyroll"/>
</dbReference>
<gene>
    <name evidence="11" type="ORF">EHUX00137_LOCUS7411</name>
</gene>
<dbReference type="GO" id="GO:0044877">
    <property type="term" value="F:protein-containing complex binding"/>
    <property type="evidence" value="ECO:0007669"/>
    <property type="project" value="TreeGrafter"/>
</dbReference>
<evidence type="ECO:0000313" key="11">
    <source>
        <dbReference type="EMBL" id="CAE0534012.1"/>
    </source>
</evidence>
<accession>A0A7S3W3Z5</accession>
<evidence type="ECO:0000256" key="2">
    <source>
        <dbReference type="ARBA" id="ARBA00022448"/>
    </source>
</evidence>
<keyword evidence="7" id="KW-1071">Ligand-gated ion channel</keyword>
<evidence type="ECO:0000256" key="8">
    <source>
        <dbReference type="ARBA" id="ARBA00023303"/>
    </source>
</evidence>
<reference evidence="11" key="1">
    <citation type="submission" date="2021-01" db="EMBL/GenBank/DDBJ databases">
        <authorList>
            <person name="Corre E."/>
            <person name="Pelletier E."/>
            <person name="Niang G."/>
            <person name="Scheremetjew M."/>
            <person name="Finn R."/>
            <person name="Kale V."/>
            <person name="Holt S."/>
            <person name="Cochrane G."/>
            <person name="Meng A."/>
            <person name="Brown T."/>
            <person name="Cohen L."/>
        </authorList>
    </citation>
    <scope>NUCLEOTIDE SEQUENCE</scope>
    <source>
        <strain evidence="11">379</strain>
    </source>
</reference>
<feature type="transmembrane region" description="Helical" evidence="9">
    <location>
        <begin position="22"/>
        <end position="48"/>
    </location>
</feature>
<dbReference type="InterPro" id="IPR018490">
    <property type="entry name" value="cNMP-bd_dom_sf"/>
</dbReference>
<dbReference type="PROSITE" id="PS00888">
    <property type="entry name" value="CNMP_BINDING_1"/>
    <property type="match status" value="1"/>
</dbReference>
<sequence length="243" mass="27587">MTLTTTGHVDVMRSSDGADWEVAVAVGIILFATLVYIYVSANFTALMLRMQSEIDRYRTRIGQVDAYLARHRVSKVTAKMVRAHFERNFDQEAHNDKVILSEMPLTLQKKVQQDIHMHTLARVPMFLEEEDAALLERICTRLRSVYLLPQEMLCKQGEIASEIFFLDEGKLLQWETWEEEEEEEAPTRAKPAFKLNMSAVERDEVDGSKPVAAPHTCKEDILKNLMAEGESREAAAGGKISSI</sequence>
<dbReference type="GO" id="GO:0016020">
    <property type="term" value="C:membrane"/>
    <property type="evidence" value="ECO:0007669"/>
    <property type="project" value="UniProtKB-SubCell"/>
</dbReference>
<dbReference type="PANTHER" id="PTHR45638:SF11">
    <property type="entry name" value="CYCLIC NUCLEOTIDE-GATED CATION CHANNEL SUBUNIT A"/>
    <property type="match status" value="1"/>
</dbReference>
<comment type="subcellular location">
    <subcellularLocation>
        <location evidence="1">Membrane</location>
        <topology evidence="1">Multi-pass membrane protein</topology>
    </subcellularLocation>
</comment>